<dbReference type="PANTHER" id="PTHR35535:SF2">
    <property type="entry name" value="DUF306 DOMAIN-CONTAINING PROTEIN"/>
    <property type="match status" value="1"/>
</dbReference>
<keyword evidence="3" id="KW-1185">Reference proteome</keyword>
<dbReference type="InterPro" id="IPR053147">
    <property type="entry name" value="Hsp_HslJ-like"/>
</dbReference>
<dbReference type="Gene3D" id="2.40.128.270">
    <property type="match status" value="1"/>
</dbReference>
<comment type="caution">
    <text evidence="2">The sequence shown here is derived from an EMBL/GenBank/DDBJ whole genome shotgun (WGS) entry which is preliminary data.</text>
</comment>
<dbReference type="PANTHER" id="PTHR35535">
    <property type="entry name" value="HEAT SHOCK PROTEIN HSLJ"/>
    <property type="match status" value="1"/>
</dbReference>
<dbReference type="RefSeq" id="WP_377712815.1">
    <property type="nucleotide sequence ID" value="NZ_JBHSMP010000019.1"/>
</dbReference>
<dbReference type="EMBL" id="JBHSMP010000019">
    <property type="protein sequence ID" value="MFC5430406.1"/>
    <property type="molecule type" value="Genomic_DNA"/>
</dbReference>
<dbReference type="Pfam" id="PF03724">
    <property type="entry name" value="META"/>
    <property type="match status" value="1"/>
</dbReference>
<evidence type="ECO:0000313" key="3">
    <source>
        <dbReference type="Proteomes" id="UP001596103"/>
    </source>
</evidence>
<dbReference type="InterPro" id="IPR038670">
    <property type="entry name" value="HslJ-like_sf"/>
</dbReference>
<gene>
    <name evidence="2" type="ORF">ACFPTO_16570</name>
</gene>
<protein>
    <submittedName>
        <fullName evidence="2">META domain-containing protein</fullName>
    </submittedName>
</protein>
<accession>A0ABW0JBC0</accession>
<reference evidence="3" key="1">
    <citation type="journal article" date="2019" name="Int. J. Syst. Evol. Microbiol.">
        <title>The Global Catalogue of Microorganisms (GCM) 10K type strain sequencing project: providing services to taxonomists for standard genome sequencing and annotation.</title>
        <authorList>
            <consortium name="The Broad Institute Genomics Platform"/>
            <consortium name="The Broad Institute Genome Sequencing Center for Infectious Disease"/>
            <person name="Wu L."/>
            <person name="Ma J."/>
        </authorList>
    </citation>
    <scope>NUCLEOTIDE SEQUENCE [LARGE SCALE GENOMIC DNA]</scope>
    <source>
        <strain evidence="3">CCUG 56042</strain>
    </source>
</reference>
<sequence length="206" mass="21375">MSFRLSTRPHGHPTLRLIASRAAPFALALMLAACKMPVHTDASAPPSDPFIPAATQLLDNTKWQLTEWKEANGTLRTLPGVTASTAAAPAASATTAAAAAANPITLELSTATGQRHASGFSGCNRYAGTYALKNGLLSFGTLAGTRMACIGTGGDIEGAYLDALSRITRSGVQMHAPQALLLILDNGDRLIFTHPTDTAPAAQPKQ</sequence>
<proteinExistence type="predicted"/>
<dbReference type="PROSITE" id="PS51257">
    <property type="entry name" value="PROKAR_LIPOPROTEIN"/>
    <property type="match status" value="1"/>
</dbReference>
<organism evidence="2 3">
    <name type="scientific">Paraburkholderia denitrificans</name>
    <dbReference type="NCBI Taxonomy" id="694025"/>
    <lineage>
        <taxon>Bacteria</taxon>
        <taxon>Pseudomonadati</taxon>
        <taxon>Pseudomonadota</taxon>
        <taxon>Betaproteobacteria</taxon>
        <taxon>Burkholderiales</taxon>
        <taxon>Burkholderiaceae</taxon>
        <taxon>Paraburkholderia</taxon>
    </lineage>
</organism>
<name>A0ABW0JBC0_9BURK</name>
<evidence type="ECO:0000313" key="2">
    <source>
        <dbReference type="EMBL" id="MFC5430406.1"/>
    </source>
</evidence>
<evidence type="ECO:0000259" key="1">
    <source>
        <dbReference type="Pfam" id="PF03724"/>
    </source>
</evidence>
<dbReference type="InterPro" id="IPR005184">
    <property type="entry name" value="DUF306_Meta_HslJ"/>
</dbReference>
<dbReference type="Proteomes" id="UP001596103">
    <property type="component" value="Unassembled WGS sequence"/>
</dbReference>
<feature type="domain" description="DUF306" evidence="1">
    <location>
        <begin position="58"/>
        <end position="190"/>
    </location>
</feature>